<dbReference type="PANTHER" id="PTHR43289">
    <property type="entry name" value="MITOGEN-ACTIVATED PROTEIN KINASE KINASE KINASE 20-RELATED"/>
    <property type="match status" value="1"/>
</dbReference>
<evidence type="ECO:0000256" key="3">
    <source>
        <dbReference type="ARBA" id="ARBA00022777"/>
    </source>
</evidence>
<feature type="domain" description="Protein kinase" evidence="7">
    <location>
        <begin position="1"/>
        <end position="214"/>
    </location>
</feature>
<dbReference type="InterPro" id="IPR008271">
    <property type="entry name" value="Ser/Thr_kinase_AS"/>
</dbReference>
<keyword evidence="3" id="KW-0418">Kinase</keyword>
<sequence length="349" mass="37165">MQAVASLQHPNIVAATDAGDACGRHYLVMEYLDGLDLAAVVRRLGPLSTGMATTIMREVCQALAALHAAGLVHRDVKPSNVMLTRDGQVKLLDLGLVFDGQAAANLRVTTVGHVLGTLVFAAPEQLSNQSTVDQRADLYGVGATLFQLLCGESAHQSNQGVAPLVIEKTTQPARSLSSVVPSVPEDLNQVVADLLQRQAADRPSSAAEVADSLVRFADDPELSDRRGLKRLIAQALRNDDPEPPAWSTAAVPAPDPSRSPPRRFNRTWMLGLGGCFLCLLAAIVVTIQTDRGTLVIESPQDDLQIEIVRGDQAVEELEVETGGNAITLRSGTYNVQLKANSDGITLSDD</sequence>
<name>A0A2G1VXU8_9BACT</name>
<protein>
    <recommendedName>
        <fullName evidence="7">Protein kinase domain-containing protein</fullName>
    </recommendedName>
</protein>
<feature type="transmembrane region" description="Helical" evidence="6">
    <location>
        <begin position="268"/>
        <end position="287"/>
    </location>
</feature>
<dbReference type="SUPFAM" id="SSF56112">
    <property type="entry name" value="Protein kinase-like (PK-like)"/>
    <property type="match status" value="1"/>
</dbReference>
<dbReference type="Gene3D" id="3.30.200.20">
    <property type="entry name" value="Phosphorylase Kinase, domain 1"/>
    <property type="match status" value="1"/>
</dbReference>
<keyword evidence="4" id="KW-0067">ATP-binding</keyword>
<dbReference type="GO" id="GO:0005524">
    <property type="term" value="F:ATP binding"/>
    <property type="evidence" value="ECO:0007669"/>
    <property type="project" value="UniProtKB-KW"/>
</dbReference>
<feature type="region of interest" description="Disordered" evidence="5">
    <location>
        <begin position="239"/>
        <end position="260"/>
    </location>
</feature>
<proteinExistence type="predicted"/>
<evidence type="ECO:0000256" key="5">
    <source>
        <dbReference type="SAM" id="MobiDB-lite"/>
    </source>
</evidence>
<dbReference type="AlphaFoldDB" id="A0A2G1VXU8"/>
<keyword evidence="9" id="KW-1185">Reference proteome</keyword>
<dbReference type="Pfam" id="PF00069">
    <property type="entry name" value="Pkinase"/>
    <property type="match status" value="1"/>
</dbReference>
<keyword evidence="6" id="KW-0812">Transmembrane</keyword>
<gene>
    <name evidence="8" type="ORF">CEE69_30045</name>
</gene>
<dbReference type="InterPro" id="IPR000719">
    <property type="entry name" value="Prot_kinase_dom"/>
</dbReference>
<dbReference type="PROSITE" id="PS00108">
    <property type="entry name" value="PROTEIN_KINASE_ST"/>
    <property type="match status" value="1"/>
</dbReference>
<dbReference type="Proteomes" id="UP000225740">
    <property type="component" value="Unassembled WGS sequence"/>
</dbReference>
<evidence type="ECO:0000256" key="4">
    <source>
        <dbReference type="ARBA" id="ARBA00022840"/>
    </source>
</evidence>
<dbReference type="OrthoDB" id="6111975at2"/>
<evidence type="ECO:0000256" key="6">
    <source>
        <dbReference type="SAM" id="Phobius"/>
    </source>
</evidence>
<evidence type="ECO:0000259" key="7">
    <source>
        <dbReference type="PROSITE" id="PS50011"/>
    </source>
</evidence>
<evidence type="ECO:0000256" key="2">
    <source>
        <dbReference type="ARBA" id="ARBA00022741"/>
    </source>
</evidence>
<dbReference type="InterPro" id="IPR011009">
    <property type="entry name" value="Kinase-like_dom_sf"/>
</dbReference>
<keyword evidence="1" id="KW-0808">Transferase</keyword>
<dbReference type="GO" id="GO:0004674">
    <property type="term" value="F:protein serine/threonine kinase activity"/>
    <property type="evidence" value="ECO:0007669"/>
    <property type="project" value="TreeGrafter"/>
</dbReference>
<dbReference type="EMBL" id="NIZW01000044">
    <property type="protein sequence ID" value="PHQ31603.1"/>
    <property type="molecule type" value="Genomic_DNA"/>
</dbReference>
<organism evidence="8 9">
    <name type="scientific">Rhodopirellula bahusiensis</name>
    <dbReference type="NCBI Taxonomy" id="2014065"/>
    <lineage>
        <taxon>Bacteria</taxon>
        <taxon>Pseudomonadati</taxon>
        <taxon>Planctomycetota</taxon>
        <taxon>Planctomycetia</taxon>
        <taxon>Pirellulales</taxon>
        <taxon>Pirellulaceae</taxon>
        <taxon>Rhodopirellula</taxon>
    </lineage>
</organism>
<dbReference type="PROSITE" id="PS50011">
    <property type="entry name" value="PROTEIN_KINASE_DOM"/>
    <property type="match status" value="1"/>
</dbReference>
<keyword evidence="6" id="KW-0472">Membrane</keyword>
<evidence type="ECO:0000313" key="8">
    <source>
        <dbReference type="EMBL" id="PHQ31603.1"/>
    </source>
</evidence>
<dbReference type="SMART" id="SM00220">
    <property type="entry name" value="S_TKc"/>
    <property type="match status" value="1"/>
</dbReference>
<evidence type="ECO:0000313" key="9">
    <source>
        <dbReference type="Proteomes" id="UP000225740"/>
    </source>
</evidence>
<dbReference type="CDD" id="cd14014">
    <property type="entry name" value="STKc_PknB_like"/>
    <property type="match status" value="1"/>
</dbReference>
<dbReference type="PANTHER" id="PTHR43289:SF34">
    <property type="entry name" value="SERINE_THREONINE-PROTEIN KINASE YBDM-RELATED"/>
    <property type="match status" value="1"/>
</dbReference>
<evidence type="ECO:0000256" key="1">
    <source>
        <dbReference type="ARBA" id="ARBA00022679"/>
    </source>
</evidence>
<comment type="caution">
    <text evidence="8">The sequence shown here is derived from an EMBL/GenBank/DDBJ whole genome shotgun (WGS) entry which is preliminary data.</text>
</comment>
<reference evidence="8 9" key="1">
    <citation type="submission" date="2017-06" db="EMBL/GenBank/DDBJ databases">
        <title>Description of Rhodopirellula bahusiensis sp. nov.</title>
        <authorList>
            <person name="Kizina J."/>
            <person name="Harder J."/>
        </authorList>
    </citation>
    <scope>NUCLEOTIDE SEQUENCE [LARGE SCALE GENOMIC DNA]</scope>
    <source>
        <strain evidence="8 9">SWK21</strain>
    </source>
</reference>
<keyword evidence="6" id="KW-1133">Transmembrane helix</keyword>
<keyword evidence="2" id="KW-0547">Nucleotide-binding</keyword>
<dbReference type="Gene3D" id="1.10.510.10">
    <property type="entry name" value="Transferase(Phosphotransferase) domain 1"/>
    <property type="match status" value="1"/>
</dbReference>
<accession>A0A2G1VXU8</accession>